<evidence type="ECO:0000313" key="2">
    <source>
        <dbReference type="Proteomes" id="UP001230005"/>
    </source>
</evidence>
<dbReference type="RefSeq" id="WP_307326283.1">
    <property type="nucleotide sequence ID" value="NZ_JAUSUG010000010.1"/>
</dbReference>
<name>A0ABT9ZWW1_9BACI</name>
<comment type="caution">
    <text evidence="1">The sequence shown here is derived from an EMBL/GenBank/DDBJ whole genome shotgun (WGS) entry which is preliminary data.</text>
</comment>
<proteinExistence type="predicted"/>
<protein>
    <recommendedName>
        <fullName evidence="3">YheC/YheD family protein</fullName>
    </recommendedName>
</protein>
<organism evidence="1 2">
    <name type="scientific">Evansella vedderi</name>
    <dbReference type="NCBI Taxonomy" id="38282"/>
    <lineage>
        <taxon>Bacteria</taxon>
        <taxon>Bacillati</taxon>
        <taxon>Bacillota</taxon>
        <taxon>Bacilli</taxon>
        <taxon>Bacillales</taxon>
        <taxon>Bacillaceae</taxon>
        <taxon>Evansella</taxon>
    </lineage>
</organism>
<dbReference type="EMBL" id="JAUSUG010000010">
    <property type="protein sequence ID" value="MDQ0255354.1"/>
    <property type="molecule type" value="Genomic_DNA"/>
</dbReference>
<gene>
    <name evidence="1" type="ORF">J2S74_002736</name>
</gene>
<dbReference type="InterPro" id="IPR026838">
    <property type="entry name" value="YheC/D"/>
</dbReference>
<evidence type="ECO:0000313" key="1">
    <source>
        <dbReference type="EMBL" id="MDQ0255354.1"/>
    </source>
</evidence>
<dbReference type="SUPFAM" id="SSF56059">
    <property type="entry name" value="Glutathione synthetase ATP-binding domain-like"/>
    <property type="match status" value="1"/>
</dbReference>
<dbReference type="Proteomes" id="UP001230005">
    <property type="component" value="Unassembled WGS sequence"/>
</dbReference>
<evidence type="ECO:0008006" key="3">
    <source>
        <dbReference type="Google" id="ProtNLM"/>
    </source>
</evidence>
<accession>A0ABT9ZWW1</accession>
<dbReference type="Pfam" id="PF14398">
    <property type="entry name" value="ATPgrasp_YheCD"/>
    <property type="match status" value="1"/>
</dbReference>
<keyword evidence="2" id="KW-1185">Reference proteome</keyword>
<sequence length="385" mass="45817">MRSDTKAKKTIIGVLLPRTTIKRLEQQKSSLRWDEMVQANKRWKTKLYFFCYEDIDLKNQTISGVFYNARLKKWKRKEFPYPNVLYRRVGSFNNKGKEFKQQLDSLGTKILNYERIFNKWDLHQHCEKNEFLCSYVPTTISYEDSESLLHMLNKYRELYLKKYSSGQGKHVIKVLKNSENNYECHHFRKRLTVKKFESFSSLVNYIEKFFRNKGFIIQQAIQLKCYNGRPFDIRAELQRDNNNQINIIGIMVRIGKENSPVTTHGTSYTLEDFFINKLNYTETEFSKLNNEINIFLKKVYENIEEMYGSCGELGIDFAIDQQEKIWFIETNAQTKKVSLKKAYGREKVYESYKNLLGYGKLITEKPGLFMKSAKKTYDHKSYSLK</sequence>
<reference evidence="1 2" key="1">
    <citation type="submission" date="2023-07" db="EMBL/GenBank/DDBJ databases">
        <title>Genomic Encyclopedia of Type Strains, Phase IV (KMG-IV): sequencing the most valuable type-strain genomes for metagenomic binning, comparative biology and taxonomic classification.</title>
        <authorList>
            <person name="Goeker M."/>
        </authorList>
    </citation>
    <scope>NUCLEOTIDE SEQUENCE [LARGE SCALE GENOMIC DNA]</scope>
    <source>
        <strain evidence="1 2">DSM 9768</strain>
    </source>
</reference>